<evidence type="ECO:0000313" key="3">
    <source>
        <dbReference type="Proteomes" id="UP000324222"/>
    </source>
</evidence>
<gene>
    <name evidence="2" type="ORF">E2C01_040220</name>
</gene>
<reference evidence="2 3" key="1">
    <citation type="submission" date="2019-05" db="EMBL/GenBank/DDBJ databases">
        <title>Another draft genome of Portunus trituberculatus and its Hox gene families provides insights of decapod evolution.</title>
        <authorList>
            <person name="Jeong J.-H."/>
            <person name="Song I."/>
            <person name="Kim S."/>
            <person name="Choi T."/>
            <person name="Kim D."/>
            <person name="Ryu S."/>
            <person name="Kim W."/>
        </authorList>
    </citation>
    <scope>NUCLEOTIDE SEQUENCE [LARGE SCALE GENOMIC DNA]</scope>
    <source>
        <tissue evidence="2">Muscle</tissue>
    </source>
</reference>
<comment type="caution">
    <text evidence="2">The sequence shown here is derived from an EMBL/GenBank/DDBJ whole genome shotgun (WGS) entry which is preliminary data.</text>
</comment>
<evidence type="ECO:0000256" key="1">
    <source>
        <dbReference type="SAM" id="MobiDB-lite"/>
    </source>
</evidence>
<proteinExistence type="predicted"/>
<feature type="region of interest" description="Disordered" evidence="1">
    <location>
        <begin position="1"/>
        <end position="46"/>
    </location>
</feature>
<organism evidence="2 3">
    <name type="scientific">Portunus trituberculatus</name>
    <name type="common">Swimming crab</name>
    <name type="synonym">Neptunus trituberculatus</name>
    <dbReference type="NCBI Taxonomy" id="210409"/>
    <lineage>
        <taxon>Eukaryota</taxon>
        <taxon>Metazoa</taxon>
        <taxon>Ecdysozoa</taxon>
        <taxon>Arthropoda</taxon>
        <taxon>Crustacea</taxon>
        <taxon>Multicrustacea</taxon>
        <taxon>Malacostraca</taxon>
        <taxon>Eumalacostraca</taxon>
        <taxon>Eucarida</taxon>
        <taxon>Decapoda</taxon>
        <taxon>Pleocyemata</taxon>
        <taxon>Brachyura</taxon>
        <taxon>Eubrachyura</taxon>
        <taxon>Portunoidea</taxon>
        <taxon>Portunidae</taxon>
        <taxon>Portuninae</taxon>
        <taxon>Portunus</taxon>
    </lineage>
</organism>
<accession>A0A5B7FGT8</accession>
<dbReference type="EMBL" id="VSRR010007239">
    <property type="protein sequence ID" value="MPC46501.1"/>
    <property type="molecule type" value="Genomic_DNA"/>
</dbReference>
<keyword evidence="3" id="KW-1185">Reference proteome</keyword>
<dbReference type="AlphaFoldDB" id="A0A5B7FGT8"/>
<evidence type="ECO:0000313" key="2">
    <source>
        <dbReference type="EMBL" id="MPC46501.1"/>
    </source>
</evidence>
<name>A0A5B7FGT8_PORTR</name>
<protein>
    <submittedName>
        <fullName evidence="2">Uncharacterized protein</fullName>
    </submittedName>
</protein>
<dbReference type="Proteomes" id="UP000324222">
    <property type="component" value="Unassembled WGS sequence"/>
</dbReference>
<sequence>MTPPQISPAGDGGPRPPPAAASRRGRDAVRSVGGRGGRPGQPQGEPLVPWRLWATLTVRRPWRRLAGPSWGRETPG</sequence>